<organism evidence="1 2">
    <name type="scientific">Pseudonocardia bannensis</name>
    <dbReference type="NCBI Taxonomy" id="630973"/>
    <lineage>
        <taxon>Bacteria</taxon>
        <taxon>Bacillati</taxon>
        <taxon>Actinomycetota</taxon>
        <taxon>Actinomycetes</taxon>
        <taxon>Pseudonocardiales</taxon>
        <taxon>Pseudonocardiaceae</taxon>
        <taxon>Pseudonocardia</taxon>
    </lineage>
</organism>
<protein>
    <submittedName>
        <fullName evidence="1">Uncharacterized protein</fullName>
    </submittedName>
</protein>
<dbReference type="AlphaFoldDB" id="A0A848DE47"/>
<gene>
    <name evidence="1" type="ORF">HF519_04535</name>
</gene>
<evidence type="ECO:0000313" key="1">
    <source>
        <dbReference type="EMBL" id="NMH90862.1"/>
    </source>
</evidence>
<evidence type="ECO:0000313" key="2">
    <source>
        <dbReference type="Proteomes" id="UP000586918"/>
    </source>
</evidence>
<dbReference type="Proteomes" id="UP000586918">
    <property type="component" value="Unassembled WGS sequence"/>
</dbReference>
<accession>A0A848DE47</accession>
<keyword evidence="2" id="KW-1185">Reference proteome</keyword>
<reference evidence="1 2" key="1">
    <citation type="submission" date="2020-04" db="EMBL/GenBank/DDBJ databases">
        <authorList>
            <person name="Klaysubun C."/>
            <person name="Duangmal K."/>
            <person name="Lipun K."/>
        </authorList>
    </citation>
    <scope>NUCLEOTIDE SEQUENCE [LARGE SCALE GENOMIC DNA]</scope>
    <source>
        <strain evidence="1 2">DSM 45300</strain>
    </source>
</reference>
<dbReference type="EMBL" id="JAAXKZ010000009">
    <property type="protein sequence ID" value="NMH90862.1"/>
    <property type="molecule type" value="Genomic_DNA"/>
</dbReference>
<sequence length="80" mass="8406">MSLHGEADLHALTAAGATVYGWNSLDGPVLRGDDSGRTWQRGATLSTAALTIDPADRGGCWPRRRTGWSRAATVASPSRA</sequence>
<comment type="caution">
    <text evidence="1">The sequence shown here is derived from an EMBL/GenBank/DDBJ whole genome shotgun (WGS) entry which is preliminary data.</text>
</comment>
<dbReference type="RefSeq" id="WP_169410355.1">
    <property type="nucleotide sequence ID" value="NZ_JAAXKZ010000009.1"/>
</dbReference>
<name>A0A848DE47_9PSEU</name>
<proteinExistence type="predicted"/>